<name>A0AAD5WGR0_PARTN</name>
<organism evidence="1 2">
    <name type="scientific">Parelaphostrongylus tenuis</name>
    <name type="common">Meningeal worm</name>
    <dbReference type="NCBI Taxonomy" id="148309"/>
    <lineage>
        <taxon>Eukaryota</taxon>
        <taxon>Metazoa</taxon>
        <taxon>Ecdysozoa</taxon>
        <taxon>Nematoda</taxon>
        <taxon>Chromadorea</taxon>
        <taxon>Rhabditida</taxon>
        <taxon>Rhabditina</taxon>
        <taxon>Rhabditomorpha</taxon>
        <taxon>Strongyloidea</taxon>
        <taxon>Metastrongylidae</taxon>
        <taxon>Parelaphostrongylus</taxon>
    </lineage>
</organism>
<protein>
    <submittedName>
        <fullName evidence="1">Uncharacterized protein</fullName>
    </submittedName>
</protein>
<evidence type="ECO:0000313" key="2">
    <source>
        <dbReference type="Proteomes" id="UP001196413"/>
    </source>
</evidence>
<proteinExistence type="predicted"/>
<dbReference type="Proteomes" id="UP001196413">
    <property type="component" value="Unassembled WGS sequence"/>
</dbReference>
<accession>A0AAD5WGR0</accession>
<gene>
    <name evidence="1" type="ORF">KIN20_030823</name>
</gene>
<evidence type="ECO:0000313" key="1">
    <source>
        <dbReference type="EMBL" id="KAJ1369381.1"/>
    </source>
</evidence>
<sequence>MVYSSAANIQAQVLGIAASRDRARDFVTPYNTGSEFAVLGIRVYGVLESEGRRTLLPDIAISNILSHLNVTITYELMQCQKVLTGPMVADANMMKENCIIVDNMVTRICTQPMMGEGICAS</sequence>
<keyword evidence="2" id="KW-1185">Reference proteome</keyword>
<reference evidence="1" key="1">
    <citation type="submission" date="2021-06" db="EMBL/GenBank/DDBJ databases">
        <title>Parelaphostrongylus tenuis whole genome reference sequence.</title>
        <authorList>
            <person name="Garwood T.J."/>
            <person name="Larsen P.A."/>
            <person name="Fountain-Jones N.M."/>
            <person name="Garbe J.R."/>
            <person name="Macchietto M.G."/>
            <person name="Kania S.A."/>
            <person name="Gerhold R.W."/>
            <person name="Richards J.E."/>
            <person name="Wolf T.M."/>
        </authorList>
    </citation>
    <scope>NUCLEOTIDE SEQUENCE</scope>
    <source>
        <strain evidence="1">MNPRO001-30</strain>
        <tissue evidence="1">Meninges</tissue>
    </source>
</reference>
<dbReference type="EMBL" id="JAHQIW010006524">
    <property type="protein sequence ID" value="KAJ1369381.1"/>
    <property type="molecule type" value="Genomic_DNA"/>
</dbReference>
<dbReference type="AlphaFoldDB" id="A0AAD5WGR0"/>
<comment type="caution">
    <text evidence="1">The sequence shown here is derived from an EMBL/GenBank/DDBJ whole genome shotgun (WGS) entry which is preliminary data.</text>
</comment>